<feature type="chain" id="PRO_5016370998" description="alpha-1,3-glucan synthase" evidence="13">
    <location>
        <begin position="23"/>
        <end position="2401"/>
    </location>
</feature>
<keyword evidence="4" id="KW-0328">Glycosyltransferase</keyword>
<evidence type="ECO:0000256" key="13">
    <source>
        <dbReference type="SAM" id="SignalP"/>
    </source>
</evidence>
<evidence type="ECO:0000259" key="14">
    <source>
        <dbReference type="SMART" id="SM00642"/>
    </source>
</evidence>
<evidence type="ECO:0000313" key="16">
    <source>
        <dbReference type="Proteomes" id="UP000245771"/>
    </source>
</evidence>
<dbReference type="Pfam" id="PF26111">
    <property type="entry name" value="Ig_Mok13"/>
    <property type="match status" value="1"/>
</dbReference>
<evidence type="ECO:0000256" key="10">
    <source>
        <dbReference type="ARBA" id="ARBA00048960"/>
    </source>
</evidence>
<dbReference type="Pfam" id="PF26114">
    <property type="entry name" value="Ig_2_Mok13"/>
    <property type="match status" value="1"/>
</dbReference>
<evidence type="ECO:0000256" key="6">
    <source>
        <dbReference type="ARBA" id="ARBA00022692"/>
    </source>
</evidence>
<evidence type="ECO:0000256" key="3">
    <source>
        <dbReference type="ARBA" id="ARBA00012688"/>
    </source>
</evidence>
<dbReference type="InterPro" id="IPR000515">
    <property type="entry name" value="MetI-like"/>
</dbReference>
<reference evidence="15 16" key="1">
    <citation type="journal article" date="2018" name="Mol. Biol. Evol.">
        <title>Broad Genomic Sampling Reveals a Smut Pathogenic Ancestry of the Fungal Clade Ustilaginomycotina.</title>
        <authorList>
            <person name="Kijpornyongpan T."/>
            <person name="Mondo S.J."/>
            <person name="Barry K."/>
            <person name="Sandor L."/>
            <person name="Lee J."/>
            <person name="Lipzen A."/>
            <person name="Pangilinan J."/>
            <person name="LaButti K."/>
            <person name="Hainaut M."/>
            <person name="Henrissat B."/>
            <person name="Grigoriev I.V."/>
            <person name="Spatafora J.W."/>
            <person name="Aime M.C."/>
        </authorList>
    </citation>
    <scope>NUCLEOTIDE SEQUENCE [LARGE SCALE GENOMIC DNA]</scope>
    <source>
        <strain evidence="15 16">MCA 3882</strain>
    </source>
</reference>
<dbReference type="Proteomes" id="UP000245771">
    <property type="component" value="Unassembled WGS sequence"/>
</dbReference>
<feature type="compositionally biased region" description="Low complexity" evidence="11">
    <location>
        <begin position="1152"/>
        <end position="1162"/>
    </location>
</feature>
<comment type="similarity">
    <text evidence="2">Belongs to the glycosyltransferase group 1 family.</text>
</comment>
<dbReference type="InterPro" id="IPR058659">
    <property type="entry name" value="Mok11-13/Ags1-like_CBM"/>
</dbReference>
<evidence type="ECO:0000256" key="9">
    <source>
        <dbReference type="ARBA" id="ARBA00023316"/>
    </source>
</evidence>
<evidence type="ECO:0000256" key="12">
    <source>
        <dbReference type="SAM" id="Phobius"/>
    </source>
</evidence>
<keyword evidence="6 12" id="KW-0812">Transmembrane</keyword>
<feature type="transmembrane region" description="Helical" evidence="12">
    <location>
        <begin position="2188"/>
        <end position="2205"/>
    </location>
</feature>
<keyword evidence="8 12" id="KW-0472">Membrane</keyword>
<dbReference type="Pfam" id="PF26127">
    <property type="entry name" value="12TM_Mok13"/>
    <property type="match status" value="1"/>
</dbReference>
<dbReference type="InterPro" id="IPR058657">
    <property type="entry name" value="Mok11-13/Ags1-like_Ig"/>
</dbReference>
<name>A0A316V0Z2_9BASI</name>
<dbReference type="OrthoDB" id="512920at2759"/>
<dbReference type="STRING" id="1280837.A0A316V0Z2"/>
<comment type="subcellular location">
    <subcellularLocation>
        <location evidence="1">Membrane</location>
        <topology evidence="1">Multi-pass membrane protein</topology>
    </subcellularLocation>
</comment>
<dbReference type="FunFam" id="3.20.20.80:FF:000073">
    <property type="entry name" value="Alpha-1,3-glucan synthase Ags2"/>
    <property type="match status" value="1"/>
</dbReference>
<dbReference type="Pfam" id="PF00128">
    <property type="entry name" value="Alpha-amylase"/>
    <property type="match status" value="1"/>
</dbReference>
<proteinExistence type="inferred from homology"/>
<dbReference type="SMART" id="SM00642">
    <property type="entry name" value="Aamy"/>
    <property type="match status" value="1"/>
</dbReference>
<keyword evidence="9" id="KW-0961">Cell wall biogenesis/degradation</keyword>
<feature type="region of interest" description="Disordered" evidence="11">
    <location>
        <begin position="1933"/>
        <end position="1957"/>
    </location>
</feature>
<dbReference type="PANTHER" id="PTHR47182">
    <property type="entry name" value="CELL WALL ALPHA-1,3-GLUCAN SYNTHASE AGS1-RELATED"/>
    <property type="match status" value="1"/>
</dbReference>
<dbReference type="PANTHER" id="PTHR47182:SF2">
    <property type="entry name" value="CELL WALL ALPHA-1,3-GLUCAN SYNTHASE AGS1"/>
    <property type="match status" value="1"/>
</dbReference>
<dbReference type="GO" id="GO:0070600">
    <property type="term" value="P:fungal-type cell wall (1-&gt;3)-alpha-glucan biosynthetic process"/>
    <property type="evidence" value="ECO:0007669"/>
    <property type="project" value="TreeGrafter"/>
</dbReference>
<dbReference type="GO" id="GO:0055085">
    <property type="term" value="P:transmembrane transport"/>
    <property type="evidence" value="ECO:0007669"/>
    <property type="project" value="InterPro"/>
</dbReference>
<dbReference type="CDD" id="cd06261">
    <property type="entry name" value="TM_PBP2"/>
    <property type="match status" value="1"/>
</dbReference>
<organism evidence="15 16">
    <name type="scientific">Meira miltonrushii</name>
    <dbReference type="NCBI Taxonomy" id="1280837"/>
    <lineage>
        <taxon>Eukaryota</taxon>
        <taxon>Fungi</taxon>
        <taxon>Dikarya</taxon>
        <taxon>Basidiomycota</taxon>
        <taxon>Ustilaginomycotina</taxon>
        <taxon>Exobasidiomycetes</taxon>
        <taxon>Exobasidiales</taxon>
        <taxon>Brachybasidiaceae</taxon>
        <taxon>Meira</taxon>
    </lineage>
</organism>
<keyword evidence="13" id="KW-0732">Signal</keyword>
<feature type="transmembrane region" description="Helical" evidence="12">
    <location>
        <begin position="1084"/>
        <end position="1109"/>
    </location>
</feature>
<dbReference type="GO" id="GO:0016020">
    <property type="term" value="C:membrane"/>
    <property type="evidence" value="ECO:0007669"/>
    <property type="project" value="UniProtKB-SubCell"/>
</dbReference>
<dbReference type="InterPro" id="IPR006047">
    <property type="entry name" value="GH13_cat_dom"/>
</dbReference>
<dbReference type="InterPro" id="IPR058655">
    <property type="entry name" value="Mok11-14/Ags1-like"/>
</dbReference>
<feature type="transmembrane region" description="Helical" evidence="12">
    <location>
        <begin position="2299"/>
        <end position="2319"/>
    </location>
</feature>
<feature type="transmembrane region" description="Helical" evidence="12">
    <location>
        <begin position="2373"/>
        <end position="2393"/>
    </location>
</feature>
<dbReference type="GO" id="GO:0009277">
    <property type="term" value="C:fungal-type cell wall"/>
    <property type="evidence" value="ECO:0007669"/>
    <property type="project" value="TreeGrafter"/>
</dbReference>
<feature type="transmembrane region" description="Helical" evidence="12">
    <location>
        <begin position="2012"/>
        <end position="2031"/>
    </location>
</feature>
<evidence type="ECO:0000313" key="15">
    <source>
        <dbReference type="EMBL" id="PWN31216.1"/>
    </source>
</evidence>
<feature type="transmembrane region" description="Helical" evidence="12">
    <location>
        <begin position="2038"/>
        <end position="2061"/>
    </location>
</feature>
<dbReference type="EMBL" id="KZ819617">
    <property type="protein sequence ID" value="PWN31216.1"/>
    <property type="molecule type" value="Genomic_DNA"/>
</dbReference>
<sequence>MFTYLWWLLLGTFLYLTQIVFTFHYDPDFVAYNLNTNRTAHSPINFWGERKGHKYTPSPTNWRFPFYTLLMDRFVDGDPFNNDINGTHFERDTRSTQFRHGGDVQGLIDTLDYLEGMGIKGLYIAGSIFQNLPWTYDSYSPVDLTLLDPHFGTLALWQTAIDEIHKRGMYVILDNTFATLGDLLGAEGYLNVSVPFSPKEHTAIYKTDRVYHDFIFDNSWNEDCQYPRFWNETGFPVDEEVVNSFKGCRNSDFDQYGDTEAFGIYPDYRRQLTKFASVQDRVREWKPSVRAKLENFFCIVIAQLDIDGYRYDKAMQATVDALGEMNKGMRKCAARHGKKNFFLPGEITGGNNLASIYLGRGRQPDMLPPNLNVAIQAGHSTQSYSIRNADQAGNDAAAFHYTVYRTLTRHLLMDGNLEAGYDAPANFVDMWNTFLLTNDFTNPNTGEFDPRHMYGTMNQDVFRWPAIKDGIRKQLLGNFITTLLLPGIPLLLWGEEQSFYTLDNTASNYIFGRQPMSAAGAWQTHGCYSLDSTQYYQFPVESARNGCKDEKVSYDHRDVSSPIRNIFKHFYFLRSQFTVLQDGAWLQQLSNQTWQSILPGSSGVPTEQGLWSVMRSDIPGVNLLNGTTNSLTSVWLLWTNIESTKSFYFNCSDTRISPQTQALLSPFPASTRLRNLLHPYEIVDLQESEQVLGTFNSTLNRTNGCLPFLEMHSFDFKAFVPIEEWEMPPATVTGFYLNGDQRNGHDSRILAKEENPQIGETISVTILFSRFIDCGSVTKRLQFTSSTVSGRLPKLIKNTVQCQAQMIPTTSQHLQNAAPTEWSWSGQLSGVEHGIHRISINATGSIDKFTFRIGTKNNPVIFPRIANYSTSLVRSETLVSGNKVITLAHNADGADLWRYTSNWGSSYSDWMPYSGGDTNITLLDWNGTKEQAWKGTHIRVEYYNRIVGSSDMIQEGDLEKEVGMKRFPHLYWNGPYNDYGFDASINNEVQYRSEDKVWYYKFMNEWPAIGQFNVWGTNPDGLPDQTYVMGDIDGDMVLDRLPPSSLSSIYINITQSPDMMHPAWALHIDDATMKFYLQPTGSSLIQMIIFSLFSLIPFISAFLAVLAFIKSFYKVKFNQLGSTLQEKVSTPPALQRIYNCLQPSKRIILSDSGFSSRSRSGSLNKDKESYDQSEQQRKRTTLIATIEYDIEDWNIKVKIGGMGVMAQLMGKALGHQNLIWVVPCIGDVHFPIDTPAEPMRVTILGVDYSIQVQYHFLNNVTYVLLDAPIFRQQTKAEPYPTRMDDINSAIYYSAWNQCIAHTARRFPIDLYHINDYHGCLAPLYLLPQTIPCCFSLHNAEFQGLWPMRTTAECEEVCRVFNLTIEIVRKYVQFGEIFNLLHAGASYLRIHQRGFGAVGVSKKYGSRVHLRYPIFWGLQKVGHLPNPDPTDVGEWKGSTSLQEPICIQEEFENKRPLLREEAQRWAGLEVDSNAELFVFVGRWSVQKGVDLIADVFPKILKQHSNVQLICVGPIIDLYGRFAALKLDHLMKQYPKRVCSKPVFTALPPCVFAGAEFALIPSRDEPFGLVAVEFGRKGALGVGARVGGLGNMPGWWYTVEAMSTSHLLRQFQQAIEEALSCKKHIRALMRARAAKQRFPVAQWLEDLEILQSNSIRIHEKCGGKLLNQIQDSQNQIQYPITSSNVVEDSYNNNDLESNLPIPSRLFVSNIKRKPPPAVPSIFSPLRLQNERDIECSSQISDEDFFEALEEEESNNDRFDYETQDRKPAIETKLVRETLFGASSSTDILPAGITDGSLESSRLDSSNSLIKYTDDTETPAIEEEIAFLPQLTSYRSSANLLDANAVLGDSARRNAYLLQNVDAQFTDPDDLYFSRFSRKLDQASSSPAIKASSTCIEEFLIDSEREWFAETLKAKLNLGAIGRPFSSLSTEKSFSRRNSDCERTGRWSRQDDRSESTQVSERKTGRFQGILFKYVQMRVGDWPVYSLILALGQIMAANSYQITLLAGQIGQKAEQLYVLCSIYILSTMIYWLLFRKIQLNILLSIPFILYSFAFLSIGLAHYGISIEERGWIQSIATGLYAAASASGSLYFSLNFGDEGGSPVRRWIFRACLLQGLQQIYICALWYWGSNLVKNYTIHPNSDLQVQSVTYFCIPICVSLWVFAFLIFYGLSDYYRRKPGSIPSFYKTVIRRKVIMWFFLMVIVQNFFLSTQTGRNWSFLWSSKHTPSWQIALLAIFFFIFLWIAIMSGFSILSKSHSWLLPIIAAGLGAPRWAQIWWAVSGMALWLPWTGSYIASGLVARSLWLWLGLLDTVQSVGVGMALLATMTRFHVTFTLMTAQILGALMTVIARACAPDALQSGSVFPNLVLEGFSGIQNAWFWIALVLNTTVCSGFFLFYRREQLSKP</sequence>
<dbReference type="EC" id="2.4.1.183" evidence="3"/>
<keyword evidence="16" id="KW-1185">Reference proteome</keyword>
<gene>
    <name evidence="15" type="ORF">FA14DRAFT_184064</name>
</gene>
<dbReference type="FunFam" id="3.40.50.2000:FF:000052">
    <property type="entry name" value="Alpha-1,3-glucan synthase Ags2"/>
    <property type="match status" value="1"/>
</dbReference>
<feature type="transmembrane region" description="Helical" evidence="12">
    <location>
        <begin position="2145"/>
        <end position="2167"/>
    </location>
</feature>
<dbReference type="Pfam" id="PF26108">
    <property type="entry name" value="GH_Mok13"/>
    <property type="match status" value="1"/>
</dbReference>
<dbReference type="CDD" id="cd11323">
    <property type="entry name" value="AmyAc_AGS"/>
    <property type="match status" value="1"/>
</dbReference>
<dbReference type="FunFam" id="3.40.50.2000:FF:000058">
    <property type="entry name" value="Alpha-1,3-glucan synthase Ags1"/>
    <property type="match status" value="1"/>
</dbReference>
<feature type="transmembrane region" description="Helical" evidence="12">
    <location>
        <begin position="1979"/>
        <end position="2000"/>
    </location>
</feature>
<feature type="transmembrane region" description="Helical" evidence="12">
    <location>
        <begin position="2103"/>
        <end position="2125"/>
    </location>
</feature>
<keyword evidence="7 12" id="KW-1133">Transmembrane helix</keyword>
<feature type="transmembrane region" description="Helical" evidence="12">
    <location>
        <begin position="2331"/>
        <end position="2353"/>
    </location>
</feature>
<dbReference type="Pfam" id="PF08323">
    <property type="entry name" value="Glyco_transf_5"/>
    <property type="match status" value="1"/>
</dbReference>
<feature type="region of interest" description="Disordered" evidence="11">
    <location>
        <begin position="1152"/>
        <end position="1176"/>
    </location>
</feature>
<evidence type="ECO:0000256" key="2">
    <source>
        <dbReference type="ARBA" id="ARBA00006122"/>
    </source>
</evidence>
<feature type="transmembrane region" description="Helical" evidence="12">
    <location>
        <begin position="2225"/>
        <end position="2249"/>
    </location>
</feature>
<evidence type="ECO:0000256" key="11">
    <source>
        <dbReference type="SAM" id="MobiDB-lite"/>
    </source>
</evidence>
<dbReference type="SUPFAM" id="SSF53756">
    <property type="entry name" value="UDP-Glycosyltransferase/glycogen phosphorylase"/>
    <property type="match status" value="1"/>
</dbReference>
<dbReference type="Gene3D" id="3.20.20.80">
    <property type="entry name" value="Glycosidases"/>
    <property type="match status" value="1"/>
</dbReference>
<evidence type="ECO:0000256" key="7">
    <source>
        <dbReference type="ARBA" id="ARBA00022989"/>
    </source>
</evidence>
<feature type="compositionally biased region" description="Basic and acidic residues" evidence="11">
    <location>
        <begin position="1164"/>
        <end position="1176"/>
    </location>
</feature>
<dbReference type="InterPro" id="IPR058656">
    <property type="entry name" value="Mok11-13/Ags1-like_GH"/>
</dbReference>
<dbReference type="InterPro" id="IPR058658">
    <property type="entry name" value="Mok11-13/Ags1-like_Ig_2"/>
</dbReference>
<comment type="catalytic activity">
    <reaction evidence="10">
        <text>[(1-&gt;3)-alpha-D-glucosyl](n) + UDP-alpha-D-glucose = [(1-&gt;3)-alpha-D-glucosyl](n+1) + UDP + H(+)</text>
        <dbReference type="Rhea" id="RHEA:19749"/>
        <dbReference type="Rhea" id="RHEA-COMP:11150"/>
        <dbReference type="Rhea" id="RHEA-COMP:11151"/>
        <dbReference type="ChEBI" id="CHEBI:15378"/>
        <dbReference type="ChEBI" id="CHEBI:28100"/>
        <dbReference type="ChEBI" id="CHEBI:58223"/>
        <dbReference type="ChEBI" id="CHEBI:58885"/>
        <dbReference type="EC" id="2.4.1.183"/>
    </reaction>
</comment>
<evidence type="ECO:0000256" key="8">
    <source>
        <dbReference type="ARBA" id="ARBA00023136"/>
    </source>
</evidence>
<dbReference type="Pfam" id="PF13692">
    <property type="entry name" value="Glyco_trans_1_4"/>
    <property type="match status" value="1"/>
</dbReference>
<evidence type="ECO:0000256" key="5">
    <source>
        <dbReference type="ARBA" id="ARBA00022679"/>
    </source>
</evidence>
<feature type="domain" description="Glycosyl hydrolase family 13 catalytic" evidence="14">
    <location>
        <begin position="68"/>
        <end position="544"/>
    </location>
</feature>
<dbReference type="Gene3D" id="3.40.50.2000">
    <property type="entry name" value="Glycogen Phosphorylase B"/>
    <property type="match status" value="2"/>
</dbReference>
<dbReference type="InParanoid" id="A0A316V0Z2"/>
<protein>
    <recommendedName>
        <fullName evidence="3">alpha-1,3-glucan synthase</fullName>
        <ecNumber evidence="3">2.4.1.183</ecNumber>
    </recommendedName>
</protein>
<dbReference type="InterPro" id="IPR017853">
    <property type="entry name" value="GH"/>
</dbReference>
<dbReference type="GO" id="GO:0047657">
    <property type="term" value="F:alpha-1,3-glucan synthase activity"/>
    <property type="evidence" value="ECO:0007669"/>
    <property type="project" value="UniProtKB-EC"/>
</dbReference>
<dbReference type="InterPro" id="IPR013534">
    <property type="entry name" value="Starch_synth_cat_dom"/>
</dbReference>
<dbReference type="GeneID" id="37023144"/>
<dbReference type="Pfam" id="PF26122">
    <property type="entry name" value="CBM_Mok13"/>
    <property type="match status" value="1"/>
</dbReference>
<accession>A0A316V0Z2</accession>
<evidence type="ECO:0000256" key="1">
    <source>
        <dbReference type="ARBA" id="ARBA00004141"/>
    </source>
</evidence>
<dbReference type="SUPFAM" id="SSF51445">
    <property type="entry name" value="(Trans)glycosidases"/>
    <property type="match status" value="1"/>
</dbReference>
<evidence type="ECO:0000256" key="4">
    <source>
        <dbReference type="ARBA" id="ARBA00022676"/>
    </source>
</evidence>
<keyword evidence="5" id="KW-0808">Transferase</keyword>
<feature type="signal peptide" evidence="13">
    <location>
        <begin position="1"/>
        <end position="22"/>
    </location>
</feature>
<dbReference type="RefSeq" id="XP_025351518.1">
    <property type="nucleotide sequence ID" value="XM_025501363.1"/>
</dbReference>
<feature type="transmembrane region" description="Helical" evidence="12">
    <location>
        <begin position="2067"/>
        <end position="2091"/>
    </location>
</feature>
<dbReference type="InterPro" id="IPR058654">
    <property type="entry name" value="Mok11-14/Ags1-like_TM"/>
</dbReference>